<feature type="transmembrane region" description="Helical" evidence="3">
    <location>
        <begin position="6"/>
        <end position="26"/>
    </location>
</feature>
<accession>A0A937K456</accession>
<feature type="region of interest" description="Disordered" evidence="2">
    <location>
        <begin position="675"/>
        <end position="700"/>
    </location>
</feature>
<feature type="coiled-coil region" evidence="1">
    <location>
        <begin position="485"/>
        <end position="521"/>
    </location>
</feature>
<feature type="domain" description="Band 7" evidence="4">
    <location>
        <begin position="284"/>
        <end position="493"/>
    </location>
</feature>
<protein>
    <submittedName>
        <fullName evidence="5">Flotillin family protein</fullName>
    </submittedName>
</protein>
<proteinExistence type="predicted"/>
<dbReference type="InterPro" id="IPR001107">
    <property type="entry name" value="Band_7"/>
</dbReference>
<dbReference type="Pfam" id="PF01145">
    <property type="entry name" value="Band_7"/>
    <property type="match status" value="1"/>
</dbReference>
<name>A0A937K456_9CLOT</name>
<evidence type="ECO:0000259" key="4">
    <source>
        <dbReference type="Pfam" id="PF01145"/>
    </source>
</evidence>
<evidence type="ECO:0000313" key="5">
    <source>
        <dbReference type="EMBL" id="MBL4932307.1"/>
    </source>
</evidence>
<dbReference type="AlphaFoldDB" id="A0A937K456"/>
<organism evidence="5 6">
    <name type="scientific">Clostridium paridis</name>
    <dbReference type="NCBI Taxonomy" id="2803863"/>
    <lineage>
        <taxon>Bacteria</taxon>
        <taxon>Bacillati</taxon>
        <taxon>Bacillota</taxon>
        <taxon>Clostridia</taxon>
        <taxon>Eubacteriales</taxon>
        <taxon>Clostridiaceae</taxon>
        <taxon>Clostridium</taxon>
    </lineage>
</organism>
<reference evidence="5" key="1">
    <citation type="submission" date="2021-01" db="EMBL/GenBank/DDBJ databases">
        <title>Genome public.</title>
        <authorList>
            <person name="Liu C."/>
            <person name="Sun Q."/>
        </authorList>
    </citation>
    <scope>NUCLEOTIDE SEQUENCE</scope>
    <source>
        <strain evidence="5">YIM B02565</strain>
    </source>
</reference>
<keyword evidence="3" id="KW-0472">Membrane</keyword>
<keyword evidence="6" id="KW-1185">Reference proteome</keyword>
<comment type="caution">
    <text evidence="5">The sequence shown here is derived from an EMBL/GenBank/DDBJ whole genome shotgun (WGS) entry which is preliminary data.</text>
</comment>
<sequence>MTEIIFWVVGCLVGIFLLWFLIFRVLGLTIIKSDEVGVVEIWLGRKKGQKDNNSVISLNGEAGYQPDLLKPGIHLRSVFKYKIHRQKLITIPQGQIGYVFARDGEALKPSQSLGKIIDSCNNFQSVRAFLENGGQKGPQRGILREGTYAFNTAQFIIITENQIYYLPIGNDDKASVMGMANDIWNKSNPNPYANGFRPIVIEGESDLVGVVTTKDGPSLPEGDIIAPVVGNDKNIKETYHNNFQDIEKFLVAGGYRGRQLQVITDGKYYINRLFASVELVKKTIIDVGYVGVVNSFTGAKGKDQSDITYTHGELVASSERGVWKEPLMAGKYALNPYAIKVFPVPTTNFILKWNSKENGKLQYDSNLKEVSLITKDAFEPLLPLSVVVHIDYKKAPLVIQRFGDIKMLVEQTLDPLIGTYFKNIGQTKTLIELVQNRTEIQLLATEAMKEKFEKYNLELEEVLVGTPSGEKDPRIEDMLTQLRDRQIAREKIETYKSQKDAADMEKTLREAEAVAKQQTMKTESLINIEIQANQGKAELERSIQEAKKIETIAMANANKTKFEAEAQAELEARVGIGKAIAIEEQVRAYGGPQYQVTQDVMDKFTKAIATSGIDIVPKNVITMGNSAENGHVDAVQSLLTVLLSKEIGVEYKPNENHNIVVEEIKKSIIETINSKDKDKKESKEVREESEQTITTKDIKE</sequence>
<evidence type="ECO:0000256" key="3">
    <source>
        <dbReference type="SAM" id="Phobius"/>
    </source>
</evidence>
<feature type="compositionally biased region" description="Polar residues" evidence="2">
    <location>
        <begin position="691"/>
        <end position="700"/>
    </location>
</feature>
<keyword evidence="1" id="KW-0175">Coiled coil</keyword>
<keyword evidence="3" id="KW-0812">Transmembrane</keyword>
<evidence type="ECO:0000313" key="6">
    <source>
        <dbReference type="Proteomes" id="UP000623681"/>
    </source>
</evidence>
<dbReference type="RefSeq" id="WP_202767672.1">
    <property type="nucleotide sequence ID" value="NZ_JAESWA010000022.1"/>
</dbReference>
<gene>
    <name evidence="5" type="ORF">JK634_10855</name>
</gene>
<evidence type="ECO:0000256" key="1">
    <source>
        <dbReference type="SAM" id="Coils"/>
    </source>
</evidence>
<dbReference type="Proteomes" id="UP000623681">
    <property type="component" value="Unassembled WGS sequence"/>
</dbReference>
<evidence type="ECO:0000256" key="2">
    <source>
        <dbReference type="SAM" id="MobiDB-lite"/>
    </source>
</evidence>
<dbReference type="EMBL" id="JAESWA010000022">
    <property type="protein sequence ID" value="MBL4932307.1"/>
    <property type="molecule type" value="Genomic_DNA"/>
</dbReference>
<keyword evidence="3" id="KW-1133">Transmembrane helix</keyword>
<feature type="compositionally biased region" description="Basic and acidic residues" evidence="2">
    <location>
        <begin position="675"/>
        <end position="689"/>
    </location>
</feature>